<dbReference type="Gene3D" id="1.25.10.10">
    <property type="entry name" value="Leucine-rich Repeat Variant"/>
    <property type="match status" value="1"/>
</dbReference>
<dbReference type="InterPro" id="IPR011989">
    <property type="entry name" value="ARM-like"/>
</dbReference>
<dbReference type="InterPro" id="IPR010473">
    <property type="entry name" value="GTPase-bd"/>
</dbReference>
<protein>
    <submittedName>
        <fullName evidence="3">Inverted formin-2-like</fullName>
    </submittedName>
</protein>
<dbReference type="SUPFAM" id="SSF48371">
    <property type="entry name" value="ARM repeat"/>
    <property type="match status" value="1"/>
</dbReference>
<dbReference type="SMART" id="SM01140">
    <property type="entry name" value="Drf_GBD"/>
    <property type="match status" value="1"/>
</dbReference>
<name>A0ABM1RYS7_LIMPO</name>
<organism evidence="2 3">
    <name type="scientific">Limulus polyphemus</name>
    <name type="common">Atlantic horseshoe crab</name>
    <dbReference type="NCBI Taxonomy" id="6850"/>
    <lineage>
        <taxon>Eukaryota</taxon>
        <taxon>Metazoa</taxon>
        <taxon>Ecdysozoa</taxon>
        <taxon>Arthropoda</taxon>
        <taxon>Chelicerata</taxon>
        <taxon>Merostomata</taxon>
        <taxon>Xiphosura</taxon>
        <taxon>Limulidae</taxon>
        <taxon>Limulus</taxon>
    </lineage>
</organism>
<accession>A0ABM1RYS7</accession>
<evidence type="ECO:0000259" key="1">
    <source>
        <dbReference type="SMART" id="SM01140"/>
    </source>
</evidence>
<keyword evidence="2" id="KW-1185">Reference proteome</keyword>
<dbReference type="InterPro" id="IPR016024">
    <property type="entry name" value="ARM-type_fold"/>
</dbReference>
<dbReference type="Pfam" id="PF06371">
    <property type="entry name" value="Drf_GBD"/>
    <property type="match status" value="1"/>
</dbReference>
<dbReference type="RefSeq" id="XP_022236532.1">
    <property type="nucleotide sequence ID" value="XM_022380824.1"/>
</dbReference>
<feature type="domain" description="Formin GTPase-binding" evidence="1">
    <location>
        <begin position="13"/>
        <end position="149"/>
    </location>
</feature>
<gene>
    <name evidence="3" type="primary">LOC111084044</name>
</gene>
<evidence type="ECO:0000313" key="2">
    <source>
        <dbReference type="Proteomes" id="UP000694941"/>
    </source>
</evidence>
<feature type="non-terminal residue" evidence="3">
    <location>
        <position position="153"/>
    </location>
</feature>
<reference evidence="3" key="1">
    <citation type="submission" date="2025-08" db="UniProtKB">
        <authorList>
            <consortium name="RefSeq"/>
        </authorList>
    </citation>
    <scope>IDENTIFICATION</scope>
    <source>
        <tissue evidence="3">Muscle</tissue>
    </source>
</reference>
<dbReference type="PANTHER" id="PTHR46345:SF8">
    <property type="entry name" value="FORMIN 3, ISOFORM B"/>
    <property type="match status" value="1"/>
</dbReference>
<sequence length="153" mass="17346">MVVTGLVPLLVTKTDPSENSSPHAYSEATRRWRACFINISRKEITSANDDTGHHIQALGKSSAKAYSSLRRRLEQAERQWLEVFLQSDGLALLLDSLHRLCERGYSGFLEAYTQLECVKCVRAVMDSRIGLDYIVENKEYTQKLATELIRPAQ</sequence>
<dbReference type="PANTHER" id="PTHR46345">
    <property type="entry name" value="INVERTED FORMIN-2"/>
    <property type="match status" value="1"/>
</dbReference>
<proteinExistence type="predicted"/>
<evidence type="ECO:0000313" key="3">
    <source>
        <dbReference type="RefSeq" id="XP_022236532.1"/>
    </source>
</evidence>
<dbReference type="Proteomes" id="UP000694941">
    <property type="component" value="Unplaced"/>
</dbReference>
<dbReference type="GeneID" id="111084044"/>